<keyword evidence="11" id="KW-0997">Cell inner membrane</keyword>
<keyword evidence="6 11" id="KW-0812">Transmembrane</keyword>
<sequence>MLFNSFQFLLLFLPVVLLVFVFLARTGNTEAQILWLIAASLIFYGSWNPAFVALIVFSAAVNFRIGQFLATTLNEANKHRWLVIGILFNLGLLGYFKYANFFIENLNALGIWFIPLPEITLPLAISFFTFQQIAYLVDVRRGKCKEYQFRHYALFVVFFPQLIAGPIVHHREMMPQFENVRRRDELWPDLAVGFTIMTIGLFKKVVLADSLAQYADPLFGTAANGGALNAIDSWIATLSFSFQIYFDFSGYSDMAIGSARLFGIRLPENFRSPYKAKSIIEIWDRWHITLSRFLRDYLYIALGGNRNGSTRRYRNLLITMLLGGLWHGAAWTYVVWGGLHGIYLCLNHGWRALCDKTGITRSLESPLLTLVYIICTFLAWSLALVVFRAPDLKTSISVMAPGFTEFSIQQNYLLNSTVATSTLGKFFEALGFASGSYLSVYLTLGVSAVVIWVLPNTQTYMRAFDPALGATGDASRGLVNMQWRPGIMNALITAFMLSAGLLSLSAISEFIYFQF</sequence>
<dbReference type="Pfam" id="PF03062">
    <property type="entry name" value="MBOAT"/>
    <property type="match status" value="1"/>
</dbReference>
<feature type="transmembrane region" description="Helical" evidence="12">
    <location>
        <begin position="81"/>
        <end position="99"/>
    </location>
</feature>
<evidence type="ECO:0000313" key="14">
    <source>
        <dbReference type="Proteomes" id="UP001143304"/>
    </source>
</evidence>
<keyword evidence="9 11" id="KW-0472">Membrane</keyword>
<gene>
    <name evidence="13" type="ORF">EYC82_15585</name>
</gene>
<keyword evidence="7 11" id="KW-0016">Alginate biosynthesis</keyword>
<evidence type="ECO:0000256" key="8">
    <source>
        <dbReference type="ARBA" id="ARBA00022989"/>
    </source>
</evidence>
<feature type="transmembrane region" description="Helical" evidence="12">
    <location>
        <begin position="41"/>
        <end position="61"/>
    </location>
</feature>
<evidence type="ECO:0000256" key="7">
    <source>
        <dbReference type="ARBA" id="ARBA00022841"/>
    </source>
</evidence>
<evidence type="ECO:0000256" key="2">
    <source>
        <dbReference type="ARBA" id="ARBA00005182"/>
    </source>
</evidence>
<dbReference type="InterPro" id="IPR024194">
    <property type="entry name" value="Ac/AlaTfrase_AlgI/DltB"/>
</dbReference>
<evidence type="ECO:0000256" key="1">
    <source>
        <dbReference type="ARBA" id="ARBA00004651"/>
    </source>
</evidence>
<comment type="pathway">
    <text evidence="2 11">Glycan biosynthesis; alginate biosynthesis.</text>
</comment>
<evidence type="ECO:0000256" key="10">
    <source>
        <dbReference type="ARBA" id="ARBA00023315"/>
    </source>
</evidence>
<dbReference type="RefSeq" id="WP_279250479.1">
    <property type="nucleotide sequence ID" value="NZ_SHNO01000001.1"/>
</dbReference>
<dbReference type="PANTHER" id="PTHR13285:SF23">
    <property type="entry name" value="TEICHOIC ACID D-ALANYLTRANSFERASE"/>
    <property type="match status" value="1"/>
</dbReference>
<dbReference type="EC" id="2.3.1.-" evidence="11"/>
<feature type="transmembrane region" description="Helical" evidence="12">
    <location>
        <begin position="149"/>
        <end position="167"/>
    </location>
</feature>
<evidence type="ECO:0000313" key="13">
    <source>
        <dbReference type="EMBL" id="MCX2978789.1"/>
    </source>
</evidence>
<dbReference type="InterPro" id="IPR028362">
    <property type="entry name" value="AlgI"/>
</dbReference>
<keyword evidence="14" id="KW-1185">Reference proteome</keyword>
<dbReference type="PANTHER" id="PTHR13285">
    <property type="entry name" value="ACYLTRANSFERASE"/>
    <property type="match status" value="1"/>
</dbReference>
<dbReference type="PIRSF" id="PIRSF500217">
    <property type="entry name" value="AlgI"/>
    <property type="match status" value="1"/>
</dbReference>
<comment type="caution">
    <text evidence="13">The sequence shown here is derived from an EMBL/GenBank/DDBJ whole genome shotgun (WGS) entry which is preliminary data.</text>
</comment>
<evidence type="ECO:0000256" key="9">
    <source>
        <dbReference type="ARBA" id="ARBA00023136"/>
    </source>
</evidence>
<dbReference type="PIRSF" id="PIRSF016636">
    <property type="entry name" value="AlgI_DltB"/>
    <property type="match status" value="1"/>
</dbReference>
<feature type="transmembrane region" description="Helical" evidence="12">
    <location>
        <begin position="435"/>
        <end position="454"/>
    </location>
</feature>
<accession>A0ABT3T923</accession>
<dbReference type="EMBL" id="SHNO01000001">
    <property type="protein sequence ID" value="MCX2978789.1"/>
    <property type="molecule type" value="Genomic_DNA"/>
</dbReference>
<keyword evidence="5 11" id="KW-0808">Transferase</keyword>
<keyword evidence="4 11" id="KW-1003">Cell membrane</keyword>
<evidence type="ECO:0000256" key="12">
    <source>
        <dbReference type="SAM" id="Phobius"/>
    </source>
</evidence>
<keyword evidence="8 12" id="KW-1133">Transmembrane helix</keyword>
<feature type="transmembrane region" description="Helical" evidence="12">
    <location>
        <begin position="367"/>
        <end position="387"/>
    </location>
</feature>
<organism evidence="13 14">
    <name type="scientific">Candidatus Marimicrobium litorale</name>
    <dbReference type="NCBI Taxonomy" id="2518991"/>
    <lineage>
        <taxon>Bacteria</taxon>
        <taxon>Pseudomonadati</taxon>
        <taxon>Pseudomonadota</taxon>
        <taxon>Gammaproteobacteria</taxon>
        <taxon>Cellvibrionales</taxon>
        <taxon>Halieaceae</taxon>
        <taxon>Marimicrobium</taxon>
    </lineage>
</organism>
<reference evidence="13" key="1">
    <citation type="submission" date="2019-02" db="EMBL/GenBank/DDBJ databases">
        <authorList>
            <person name="Li S.-H."/>
        </authorList>
    </citation>
    <scope>NUCLEOTIDE SEQUENCE</scope>
    <source>
        <strain evidence="13">IMCC11814</strain>
    </source>
</reference>
<evidence type="ECO:0000256" key="5">
    <source>
        <dbReference type="ARBA" id="ARBA00022679"/>
    </source>
</evidence>
<feature type="transmembrane region" description="Helical" evidence="12">
    <location>
        <begin position="487"/>
        <end position="513"/>
    </location>
</feature>
<keyword evidence="10 11" id="KW-0012">Acyltransferase</keyword>
<name>A0ABT3T923_9GAMM</name>
<feature type="transmembrane region" description="Helical" evidence="12">
    <location>
        <begin position="316"/>
        <end position="336"/>
    </location>
</feature>
<dbReference type="InterPro" id="IPR051085">
    <property type="entry name" value="MB_O-acyltransferase"/>
</dbReference>
<protein>
    <recommendedName>
        <fullName evidence="11">Probable alginate O-acetylase</fullName>
        <ecNumber evidence="11">2.3.1.-</ecNumber>
    </recommendedName>
</protein>
<comment type="subcellular location">
    <subcellularLocation>
        <location evidence="11">Cell inner membrane</location>
    </subcellularLocation>
    <subcellularLocation>
        <location evidence="1">Cell membrane</location>
        <topology evidence="1">Multi-pass membrane protein</topology>
    </subcellularLocation>
</comment>
<evidence type="ECO:0000256" key="6">
    <source>
        <dbReference type="ARBA" id="ARBA00022692"/>
    </source>
</evidence>
<dbReference type="Proteomes" id="UP001143304">
    <property type="component" value="Unassembled WGS sequence"/>
</dbReference>
<proteinExistence type="inferred from homology"/>
<evidence type="ECO:0000256" key="3">
    <source>
        <dbReference type="ARBA" id="ARBA00010323"/>
    </source>
</evidence>
<feature type="transmembrane region" description="Helical" evidence="12">
    <location>
        <begin position="119"/>
        <end position="137"/>
    </location>
</feature>
<dbReference type="InterPro" id="IPR004299">
    <property type="entry name" value="MBOAT_fam"/>
</dbReference>
<comment type="similarity">
    <text evidence="3 11">Belongs to the membrane-bound acyltransferase family.</text>
</comment>
<evidence type="ECO:0000256" key="11">
    <source>
        <dbReference type="PIRNR" id="PIRNR016636"/>
    </source>
</evidence>
<evidence type="ECO:0000256" key="4">
    <source>
        <dbReference type="ARBA" id="ARBA00022475"/>
    </source>
</evidence>